<evidence type="ECO:0000256" key="6">
    <source>
        <dbReference type="ARBA" id="ARBA00022984"/>
    </source>
</evidence>
<dbReference type="GO" id="GO:0032153">
    <property type="term" value="C:cell division site"/>
    <property type="evidence" value="ECO:0007669"/>
    <property type="project" value="TreeGrafter"/>
</dbReference>
<feature type="transmembrane region" description="Helical" evidence="17">
    <location>
        <begin position="62"/>
        <end position="80"/>
    </location>
</feature>
<keyword evidence="7 17" id="KW-1133">Transmembrane helix</keyword>
<keyword evidence="19" id="KW-1185">Reference proteome</keyword>
<feature type="transmembrane region" description="Helical" evidence="17">
    <location>
        <begin position="20"/>
        <end position="42"/>
    </location>
</feature>
<evidence type="ECO:0000256" key="1">
    <source>
        <dbReference type="ARBA" id="ARBA00004141"/>
    </source>
</evidence>
<dbReference type="GO" id="GO:0008955">
    <property type="term" value="F:peptidoglycan glycosyltransferase activity"/>
    <property type="evidence" value="ECO:0007669"/>
    <property type="project" value="UniProtKB-EC"/>
</dbReference>
<evidence type="ECO:0000256" key="12">
    <source>
        <dbReference type="ARBA" id="ARBA00041185"/>
    </source>
</evidence>
<comment type="similarity">
    <text evidence="11">Belongs to the SEDS family. FtsW subfamily.</text>
</comment>
<evidence type="ECO:0000256" key="4">
    <source>
        <dbReference type="ARBA" id="ARBA00022692"/>
    </source>
</evidence>
<keyword evidence="2" id="KW-0328">Glycosyltransferase</keyword>
<dbReference type="GO" id="GO:0008360">
    <property type="term" value="P:regulation of cell shape"/>
    <property type="evidence" value="ECO:0007669"/>
    <property type="project" value="UniProtKB-KW"/>
</dbReference>
<dbReference type="KEGG" id="wcp:H9Q76_08995"/>
<name>A0A7G9FK02_9FIRM</name>
<feature type="transmembrane region" description="Helical" evidence="17">
    <location>
        <begin position="154"/>
        <end position="170"/>
    </location>
</feature>
<reference evidence="18 19" key="1">
    <citation type="submission" date="2020-08" db="EMBL/GenBank/DDBJ databases">
        <authorList>
            <person name="Liu C."/>
            <person name="Sun Q."/>
        </authorList>
    </citation>
    <scope>NUCLEOTIDE SEQUENCE [LARGE SCALE GENOMIC DNA]</scope>
    <source>
        <strain evidence="18 19">NSJ-4</strain>
    </source>
</reference>
<dbReference type="GO" id="GO:0005886">
    <property type="term" value="C:plasma membrane"/>
    <property type="evidence" value="ECO:0007669"/>
    <property type="project" value="TreeGrafter"/>
</dbReference>
<evidence type="ECO:0000256" key="3">
    <source>
        <dbReference type="ARBA" id="ARBA00022679"/>
    </source>
</evidence>
<gene>
    <name evidence="18" type="ORF">H9Q76_08995</name>
</gene>
<dbReference type="EMBL" id="CP060632">
    <property type="protein sequence ID" value="QNL98883.1"/>
    <property type="molecule type" value="Genomic_DNA"/>
</dbReference>
<dbReference type="GO" id="GO:0051301">
    <property type="term" value="P:cell division"/>
    <property type="evidence" value="ECO:0007669"/>
    <property type="project" value="InterPro"/>
</dbReference>
<comment type="function">
    <text evidence="16">Peptidoglycan polymerase that is essential for cell division.</text>
</comment>
<dbReference type="EC" id="2.4.99.28" evidence="14"/>
<sequence length="387" mass="42168">MAYGRRKLKKNKVFATGGYIDYQTIFLVVVLLAFGVMMVYSASAYRATLSGLSSGYFAMRQGMIGLAGIVVMMLISCFNYQFYKRPVMQRLIVTAMIVCAGIALVLGVSSNGSQRWIEVGGIQLQPSEIVKLLIILYLPSVCVKHPKYLTSYQGIIRLIAPCIVSAGLIAKENLSTAVVCVAIMVVIIFVACPDYKILVMPVVALVIAGVLLITTVGYRGDRIDAWLHPETSDSGYQTMQSLYAIGSGGLFGKGLGQSIQKLGFLPESHNDMIFAIICEELGLFGALCVIALFVMLIVQLRYIANHARDRYGALVVTGVMTHIAVQMIINIGVVTNVIPNTGVPLPFISYGGTSLAFLMVEMGFVLSVSRQMLPYEAPTKEELQMQR</sequence>
<dbReference type="GO" id="GO:0009252">
    <property type="term" value="P:peptidoglycan biosynthetic process"/>
    <property type="evidence" value="ECO:0007669"/>
    <property type="project" value="UniProtKB-KW"/>
</dbReference>
<dbReference type="GO" id="GO:0015648">
    <property type="term" value="F:lipid-linked peptidoglycan transporter activity"/>
    <property type="evidence" value="ECO:0007669"/>
    <property type="project" value="TreeGrafter"/>
</dbReference>
<feature type="transmembrane region" description="Helical" evidence="17">
    <location>
        <begin position="176"/>
        <end position="192"/>
    </location>
</feature>
<keyword evidence="8 17" id="KW-0472">Membrane</keyword>
<dbReference type="InterPro" id="IPR001182">
    <property type="entry name" value="FtsW/RodA"/>
</dbReference>
<evidence type="ECO:0000256" key="15">
    <source>
        <dbReference type="ARBA" id="ARBA00049902"/>
    </source>
</evidence>
<comment type="subcellular location">
    <subcellularLocation>
        <location evidence="1">Membrane</location>
        <topology evidence="1">Multi-pass membrane protein</topology>
    </subcellularLocation>
</comment>
<accession>A0A7G9FK02</accession>
<comment type="catalytic activity">
    <reaction evidence="15">
        <text>[GlcNAc-(1-&gt;4)-Mur2Ac(oyl-L-Ala-gamma-D-Glu-L-Lys-D-Ala-D-Ala)](n)-di-trans,octa-cis-undecaprenyl diphosphate + beta-D-GlcNAc-(1-&gt;4)-Mur2Ac(oyl-L-Ala-gamma-D-Glu-L-Lys-D-Ala-D-Ala)-di-trans,octa-cis-undecaprenyl diphosphate = [GlcNAc-(1-&gt;4)-Mur2Ac(oyl-L-Ala-gamma-D-Glu-L-Lys-D-Ala-D-Ala)](n+1)-di-trans,octa-cis-undecaprenyl diphosphate + di-trans,octa-cis-undecaprenyl diphosphate + H(+)</text>
        <dbReference type="Rhea" id="RHEA:23708"/>
        <dbReference type="Rhea" id="RHEA-COMP:9602"/>
        <dbReference type="Rhea" id="RHEA-COMP:9603"/>
        <dbReference type="ChEBI" id="CHEBI:15378"/>
        <dbReference type="ChEBI" id="CHEBI:58405"/>
        <dbReference type="ChEBI" id="CHEBI:60033"/>
        <dbReference type="ChEBI" id="CHEBI:78435"/>
        <dbReference type="EC" id="2.4.99.28"/>
    </reaction>
</comment>
<dbReference type="AlphaFoldDB" id="A0A7G9FK02"/>
<feature type="transmembrane region" description="Helical" evidence="17">
    <location>
        <begin position="122"/>
        <end position="142"/>
    </location>
</feature>
<evidence type="ECO:0000256" key="9">
    <source>
        <dbReference type="ARBA" id="ARBA00032370"/>
    </source>
</evidence>
<feature type="transmembrane region" description="Helical" evidence="17">
    <location>
        <begin position="272"/>
        <end position="299"/>
    </location>
</feature>
<evidence type="ECO:0000256" key="16">
    <source>
        <dbReference type="ARBA" id="ARBA00049966"/>
    </source>
</evidence>
<evidence type="ECO:0000256" key="8">
    <source>
        <dbReference type="ARBA" id="ARBA00023136"/>
    </source>
</evidence>
<dbReference type="PANTHER" id="PTHR30474">
    <property type="entry name" value="CELL CYCLE PROTEIN"/>
    <property type="match status" value="1"/>
</dbReference>
<dbReference type="Proteomes" id="UP000515819">
    <property type="component" value="Chromosome"/>
</dbReference>
<evidence type="ECO:0000313" key="19">
    <source>
        <dbReference type="Proteomes" id="UP000515819"/>
    </source>
</evidence>
<dbReference type="PANTHER" id="PTHR30474:SF2">
    <property type="entry name" value="PEPTIDOGLYCAN GLYCOSYLTRANSFERASE FTSW-RELATED"/>
    <property type="match status" value="1"/>
</dbReference>
<organism evidence="18 19">
    <name type="scientific">Wujia chipingensis</name>
    <dbReference type="NCBI Taxonomy" id="2763670"/>
    <lineage>
        <taxon>Bacteria</taxon>
        <taxon>Bacillati</taxon>
        <taxon>Bacillota</taxon>
        <taxon>Clostridia</taxon>
        <taxon>Lachnospirales</taxon>
        <taxon>Lachnospiraceae</taxon>
        <taxon>Wujia</taxon>
    </lineage>
</organism>
<feature type="transmembrane region" description="Helical" evidence="17">
    <location>
        <begin position="347"/>
        <end position="366"/>
    </location>
</feature>
<feature type="transmembrane region" description="Helical" evidence="17">
    <location>
        <begin position="197"/>
        <end position="218"/>
    </location>
</feature>
<evidence type="ECO:0000256" key="10">
    <source>
        <dbReference type="ARBA" id="ARBA00033270"/>
    </source>
</evidence>
<evidence type="ECO:0000256" key="14">
    <source>
        <dbReference type="ARBA" id="ARBA00044770"/>
    </source>
</evidence>
<proteinExistence type="inferred from homology"/>
<evidence type="ECO:0000256" key="2">
    <source>
        <dbReference type="ARBA" id="ARBA00022676"/>
    </source>
</evidence>
<dbReference type="Pfam" id="PF01098">
    <property type="entry name" value="FTSW_RODA_SPOVE"/>
    <property type="match status" value="1"/>
</dbReference>
<evidence type="ECO:0000256" key="5">
    <source>
        <dbReference type="ARBA" id="ARBA00022960"/>
    </source>
</evidence>
<dbReference type="RefSeq" id="WP_118670573.1">
    <property type="nucleotide sequence ID" value="NZ_CP060632.1"/>
</dbReference>
<evidence type="ECO:0000256" key="13">
    <source>
        <dbReference type="ARBA" id="ARBA00041418"/>
    </source>
</evidence>
<keyword evidence="3" id="KW-0808">Transferase</keyword>
<evidence type="ECO:0000256" key="7">
    <source>
        <dbReference type="ARBA" id="ARBA00022989"/>
    </source>
</evidence>
<evidence type="ECO:0000256" key="17">
    <source>
        <dbReference type="SAM" id="Phobius"/>
    </source>
</evidence>
<feature type="transmembrane region" description="Helical" evidence="17">
    <location>
        <begin position="311"/>
        <end position="335"/>
    </location>
</feature>
<keyword evidence="6" id="KW-0573">Peptidoglycan synthesis</keyword>
<feature type="transmembrane region" description="Helical" evidence="17">
    <location>
        <begin position="92"/>
        <end position="110"/>
    </location>
</feature>
<evidence type="ECO:0000313" key="18">
    <source>
        <dbReference type="EMBL" id="QNL98883.1"/>
    </source>
</evidence>
<protein>
    <recommendedName>
        <fullName evidence="12">Probable peptidoglycan glycosyltransferase FtsW</fullName>
        <ecNumber evidence="14">2.4.99.28</ecNumber>
    </recommendedName>
    <alternativeName>
        <fullName evidence="13">Cell division protein FtsW</fullName>
    </alternativeName>
    <alternativeName>
        <fullName evidence="10">Cell wall polymerase</fullName>
    </alternativeName>
    <alternativeName>
        <fullName evidence="9">Peptidoglycan polymerase</fullName>
    </alternativeName>
</protein>
<keyword evidence="4 17" id="KW-0812">Transmembrane</keyword>
<evidence type="ECO:0000256" key="11">
    <source>
        <dbReference type="ARBA" id="ARBA00038053"/>
    </source>
</evidence>
<keyword evidence="5" id="KW-0133">Cell shape</keyword>